<keyword evidence="3" id="KW-0234">DNA repair</keyword>
<dbReference type="Pfam" id="PF21796">
    <property type="entry name" value="Cac1_C"/>
    <property type="match status" value="1"/>
</dbReference>
<feature type="domain" description="Chromatin assembly factor 1 subunit A dimerization" evidence="6">
    <location>
        <begin position="500"/>
        <end position="565"/>
    </location>
</feature>
<evidence type="ECO:0008006" key="10">
    <source>
        <dbReference type="Google" id="ProtNLM"/>
    </source>
</evidence>
<evidence type="ECO:0000256" key="2">
    <source>
        <dbReference type="ARBA" id="ARBA00022763"/>
    </source>
</evidence>
<comment type="caution">
    <text evidence="8">The sequence shown here is derived from an EMBL/GenBank/DDBJ whole genome shotgun (WGS) entry which is preliminary data.</text>
</comment>
<keyword evidence="2" id="KW-0227">DNA damage</keyword>
<feature type="domain" description="Chromatin assembly factor 1 subunit Cac1-like C-terminal" evidence="7">
    <location>
        <begin position="728"/>
        <end position="778"/>
    </location>
</feature>
<dbReference type="PANTHER" id="PTHR15272">
    <property type="entry name" value="CHROMATIN ASSEMBLY FACTOR 1 SUBUNIT A CAF-1 SUBUNIT A"/>
    <property type="match status" value="1"/>
</dbReference>
<evidence type="ECO:0000259" key="7">
    <source>
        <dbReference type="Pfam" id="PF21796"/>
    </source>
</evidence>
<dbReference type="EMBL" id="JARPOI010000010">
    <property type="protein sequence ID" value="KAJ9169228.1"/>
    <property type="molecule type" value="Genomic_DNA"/>
</dbReference>
<dbReference type="Pfam" id="PF12253">
    <property type="entry name" value="CAF1A_dimeriz"/>
    <property type="match status" value="1"/>
</dbReference>
<dbReference type="PANTHER" id="PTHR15272:SF0">
    <property type="entry name" value="CHROMATIN ASSEMBLY FACTOR 1 SUBUNIT A"/>
    <property type="match status" value="1"/>
</dbReference>
<evidence type="ECO:0000313" key="8">
    <source>
        <dbReference type="EMBL" id="KAJ9169228.1"/>
    </source>
</evidence>
<sequence length="846" mass="96480">MADPSNMVVDVDAEPDANALVQPRKTLKRKRPSSTSTALAFNLTIDQKAAQIEALNKELEGLFGYYKQVVNQKVGCGFSLDSGANDGNTLNGMVGLLMEESDLPLSKLVDVIYRKLVGERLKDNVSVTVAVVKSAVLFVGQRVMYGVPNVDADVLEDETQACLWCWETRDLKLMPKNVRGALTIRRMCRKKIQERISAVSAMISALQKLESDQTCTTDLMRASEKLGKVLQEADIRLLVDSMLQKNGAEMAGKEARREQKLLIKQLEKNKKEAEKEKKRMDLELQKEKRQTEKEQKRLQEEAEKDEKRREKEESEMRRHLRKQQEEAEKEQRRREKEEAELKKRIAIQKQASIMERFIKRSKSNSPCQNEEALTKMPAPDLKSKHSEKMPGAVTVAMDHTLSSNDNLRFNDIRKLHLSSWQHLGHAIHSNRKQHWSIRQRPKTELFKELKLTATRELAHDDESSVDKLVSRWGEQSSDDRSFVTNSESSPDCKKWTRRKQLLQFDKSYRPAFYGIWPKKSHVIGPRHPFRKDPDLDYDIDSDEEWEEEDPGESLSDCDKDDEERSLEEGCSKDEEEESEDGFFVPDGYLSENEGVQVDRMETDLLVKEGRGSESCNQDSESEEFYMLLQQQKYLNNLTETALRKNQPLIILNLMHEKVPLLLAEDLTGTHKLEKMCLEALSMRTFPGWLPMEISMANIQSEDQDVCGSSGKATRTHTSTAITIKGSDMPIIVSAIQSCPHNINKVVESLQQKFPTVPKSQLRNKVREISDFVDNHWQVKKEILDEIGISISPAKGGIRMQNISTFFSKRCLPPAGKSINPIESSPQSSLKSDSVVEGQQAFTCSHL</sequence>
<evidence type="ECO:0000256" key="1">
    <source>
        <dbReference type="ARBA" id="ARBA00004123"/>
    </source>
</evidence>
<protein>
    <recommendedName>
        <fullName evidence="10">Chromatin assembly factor 1 subunit FAS1</fullName>
    </recommendedName>
</protein>
<dbReference type="InterPro" id="IPR022043">
    <property type="entry name" value="CAF1A_DD"/>
</dbReference>
<proteinExistence type="predicted"/>
<feature type="compositionally biased region" description="Acidic residues" evidence="5">
    <location>
        <begin position="542"/>
        <end position="551"/>
    </location>
</feature>
<comment type="subcellular location">
    <subcellularLocation>
        <location evidence="1">Nucleus</location>
    </subcellularLocation>
</comment>
<feature type="region of interest" description="Disordered" evidence="5">
    <location>
        <begin position="270"/>
        <end position="334"/>
    </location>
</feature>
<keyword evidence="9" id="KW-1185">Reference proteome</keyword>
<accession>A0ABQ9LPH2</accession>
<organism evidence="8 9">
    <name type="scientific">Hevea brasiliensis</name>
    <name type="common">Para rubber tree</name>
    <name type="synonym">Siphonia brasiliensis</name>
    <dbReference type="NCBI Taxonomy" id="3981"/>
    <lineage>
        <taxon>Eukaryota</taxon>
        <taxon>Viridiplantae</taxon>
        <taxon>Streptophyta</taxon>
        <taxon>Embryophyta</taxon>
        <taxon>Tracheophyta</taxon>
        <taxon>Spermatophyta</taxon>
        <taxon>Magnoliopsida</taxon>
        <taxon>eudicotyledons</taxon>
        <taxon>Gunneridae</taxon>
        <taxon>Pentapetalae</taxon>
        <taxon>rosids</taxon>
        <taxon>fabids</taxon>
        <taxon>Malpighiales</taxon>
        <taxon>Euphorbiaceae</taxon>
        <taxon>Crotonoideae</taxon>
        <taxon>Micrandreae</taxon>
        <taxon>Hevea</taxon>
    </lineage>
</organism>
<gene>
    <name evidence="8" type="ORF">P3X46_017440</name>
</gene>
<feature type="region of interest" description="Disordered" evidence="5">
    <location>
        <begin position="542"/>
        <end position="588"/>
    </location>
</feature>
<keyword evidence="4" id="KW-0539">Nucleus</keyword>
<dbReference type="InterPro" id="IPR048800">
    <property type="entry name" value="Cac1-like_C"/>
</dbReference>
<evidence type="ECO:0000256" key="3">
    <source>
        <dbReference type="ARBA" id="ARBA00023204"/>
    </source>
</evidence>
<evidence type="ECO:0000256" key="5">
    <source>
        <dbReference type="SAM" id="MobiDB-lite"/>
    </source>
</evidence>
<evidence type="ECO:0000256" key="4">
    <source>
        <dbReference type="ARBA" id="ARBA00023242"/>
    </source>
</evidence>
<name>A0ABQ9LPH2_HEVBR</name>
<evidence type="ECO:0000259" key="6">
    <source>
        <dbReference type="Pfam" id="PF12253"/>
    </source>
</evidence>
<reference evidence="8 9" key="1">
    <citation type="journal article" date="2023" name="Plant Biotechnol. J.">
        <title>Chromosome-level wild Hevea brasiliensis genome provides new tools for genomic-assisted breeding and valuable loci to elevate rubber yield.</title>
        <authorList>
            <person name="Cheng H."/>
            <person name="Song X."/>
            <person name="Hu Y."/>
            <person name="Wu T."/>
            <person name="Yang Q."/>
            <person name="An Z."/>
            <person name="Feng S."/>
            <person name="Deng Z."/>
            <person name="Wu W."/>
            <person name="Zeng X."/>
            <person name="Tu M."/>
            <person name="Wang X."/>
            <person name="Huang H."/>
        </authorList>
    </citation>
    <scope>NUCLEOTIDE SEQUENCE [LARGE SCALE GENOMIC DNA]</scope>
    <source>
        <strain evidence="8">MT/VB/25A 57/8</strain>
    </source>
</reference>
<dbReference type="Proteomes" id="UP001174677">
    <property type="component" value="Chromosome 10"/>
</dbReference>
<evidence type="ECO:0000313" key="9">
    <source>
        <dbReference type="Proteomes" id="UP001174677"/>
    </source>
</evidence>